<keyword evidence="1" id="KW-0732">Signal</keyword>
<gene>
    <name evidence="2" type="ORF">BOKJ2_LOCUS1916</name>
</gene>
<keyword evidence="3" id="KW-1185">Reference proteome</keyword>
<proteinExistence type="predicted"/>
<evidence type="ECO:0000313" key="3">
    <source>
        <dbReference type="Proteomes" id="UP000614601"/>
    </source>
</evidence>
<evidence type="ECO:0000256" key="1">
    <source>
        <dbReference type="SAM" id="SignalP"/>
    </source>
</evidence>
<dbReference type="Proteomes" id="UP000614601">
    <property type="component" value="Unassembled WGS sequence"/>
</dbReference>
<sequence>MRVRLLYWVIIATVMCDFVQIPIKYQVDYDQPVATIQVSDVNECATLGDNDDVNCIIWYLNGTCVGYQWIQSWLGATETQQDTGVRDFAVYLRTYTKGCTSCMDAKSAELAIADFTYQGQICPPIYSITWNQTAFFCAGPLSAQNSTLLWGDRFRNYRMSVDSKKTMYMFNRAQATMSASYTCDNWNAFIAVFDYVWYCYTKASVTYTNVTSLIENDCPNYMSNSSPVKVFNWLIPGFLCIHANGFGSIGAYRTTGTTFLYWDNTTITDELIWQSGYPQATAGDFVLVNQEDLLNLENVASITYLCCMGTPIVRS</sequence>
<dbReference type="EMBL" id="CAJFDH010000001">
    <property type="protein sequence ID" value="CAD5207232.1"/>
    <property type="molecule type" value="Genomic_DNA"/>
</dbReference>
<feature type="chain" id="PRO_5036220841" evidence="1">
    <location>
        <begin position="17"/>
        <end position="315"/>
    </location>
</feature>
<reference evidence="2" key="1">
    <citation type="submission" date="2020-09" db="EMBL/GenBank/DDBJ databases">
        <authorList>
            <person name="Kikuchi T."/>
        </authorList>
    </citation>
    <scope>NUCLEOTIDE SEQUENCE</scope>
    <source>
        <strain evidence="2">SH1</strain>
    </source>
</reference>
<dbReference type="AlphaFoldDB" id="A0A811JVH0"/>
<evidence type="ECO:0000313" key="2">
    <source>
        <dbReference type="EMBL" id="CAD5207232.1"/>
    </source>
</evidence>
<feature type="signal peptide" evidence="1">
    <location>
        <begin position="1"/>
        <end position="16"/>
    </location>
</feature>
<dbReference type="Proteomes" id="UP000783686">
    <property type="component" value="Unassembled WGS sequence"/>
</dbReference>
<accession>A0A811JVH0</accession>
<dbReference type="EMBL" id="CAJFCW020000001">
    <property type="protein sequence ID" value="CAG9084867.1"/>
    <property type="molecule type" value="Genomic_DNA"/>
</dbReference>
<name>A0A811JVH0_9BILA</name>
<comment type="caution">
    <text evidence="2">The sequence shown here is derived from an EMBL/GenBank/DDBJ whole genome shotgun (WGS) entry which is preliminary data.</text>
</comment>
<dbReference type="OrthoDB" id="10399361at2759"/>
<protein>
    <submittedName>
        <fullName evidence="2">Uncharacterized protein</fullName>
    </submittedName>
</protein>
<organism evidence="2 3">
    <name type="scientific">Bursaphelenchus okinawaensis</name>
    <dbReference type="NCBI Taxonomy" id="465554"/>
    <lineage>
        <taxon>Eukaryota</taxon>
        <taxon>Metazoa</taxon>
        <taxon>Ecdysozoa</taxon>
        <taxon>Nematoda</taxon>
        <taxon>Chromadorea</taxon>
        <taxon>Rhabditida</taxon>
        <taxon>Tylenchina</taxon>
        <taxon>Tylenchomorpha</taxon>
        <taxon>Aphelenchoidea</taxon>
        <taxon>Aphelenchoididae</taxon>
        <taxon>Bursaphelenchus</taxon>
    </lineage>
</organism>